<dbReference type="EMBL" id="CP044016">
    <property type="protein sequence ID" value="QES89342.1"/>
    <property type="molecule type" value="Genomic_DNA"/>
</dbReference>
<proteinExistence type="predicted"/>
<protein>
    <submittedName>
        <fullName evidence="1">Uncharacterized protein</fullName>
    </submittedName>
</protein>
<sequence length="90" mass="10778">MKRTNSYQINIENPCEEQWDSMRKNDCGRFCQLCQKTVVDFTMMSDREIIQFIENHKDERICGRVANSDLNRALISYEMISNTSWKFKLM</sequence>
<dbReference type="KEGG" id="arac:E0W69_011940"/>
<dbReference type="Proteomes" id="UP000292424">
    <property type="component" value="Chromosome"/>
</dbReference>
<name>A0A5P2G628_9BACT</name>
<reference evidence="1 2" key="1">
    <citation type="submission" date="2019-09" db="EMBL/GenBank/DDBJ databases">
        <title>Complete genome sequence of Arachidicoccus sp. B3-10 isolated from apple orchard soil.</title>
        <authorList>
            <person name="Kim H.S."/>
            <person name="Han K.-I."/>
            <person name="Suh M.K."/>
            <person name="Lee K.C."/>
            <person name="Eom M.K."/>
            <person name="Kim J.-S."/>
            <person name="Kang S.W."/>
            <person name="Sin Y."/>
            <person name="Lee J.-S."/>
        </authorList>
    </citation>
    <scope>NUCLEOTIDE SEQUENCE [LARGE SCALE GENOMIC DNA]</scope>
    <source>
        <strain evidence="1 2">B3-10</strain>
    </source>
</reference>
<accession>A0A5P2G628</accession>
<gene>
    <name evidence="1" type="ORF">E0W69_011940</name>
</gene>
<evidence type="ECO:0000313" key="2">
    <source>
        <dbReference type="Proteomes" id="UP000292424"/>
    </source>
</evidence>
<dbReference type="AlphaFoldDB" id="A0A5P2G628"/>
<keyword evidence="2" id="KW-1185">Reference proteome</keyword>
<dbReference type="OrthoDB" id="7432683at2"/>
<dbReference type="RefSeq" id="WP_131330287.1">
    <property type="nucleotide sequence ID" value="NZ_CP044016.1"/>
</dbReference>
<evidence type="ECO:0000313" key="1">
    <source>
        <dbReference type="EMBL" id="QES89342.1"/>
    </source>
</evidence>
<organism evidence="1 2">
    <name type="scientific">Rhizosphaericola mali</name>
    <dbReference type="NCBI Taxonomy" id="2545455"/>
    <lineage>
        <taxon>Bacteria</taxon>
        <taxon>Pseudomonadati</taxon>
        <taxon>Bacteroidota</taxon>
        <taxon>Chitinophagia</taxon>
        <taxon>Chitinophagales</taxon>
        <taxon>Chitinophagaceae</taxon>
        <taxon>Rhizosphaericola</taxon>
    </lineage>
</organism>